<feature type="non-terminal residue" evidence="1">
    <location>
        <position position="1"/>
    </location>
</feature>
<gene>
    <name evidence="1" type="ORF">PGLA1383_LOCUS47396</name>
</gene>
<dbReference type="EMBL" id="CAJNNV010030081">
    <property type="protein sequence ID" value="CAE8631270.1"/>
    <property type="molecule type" value="Genomic_DNA"/>
</dbReference>
<keyword evidence="2" id="KW-1185">Reference proteome</keyword>
<name>A0A813H0T7_POLGL</name>
<dbReference type="OrthoDB" id="96314at2759"/>
<organism evidence="1 2">
    <name type="scientific">Polarella glacialis</name>
    <name type="common">Dinoflagellate</name>
    <dbReference type="NCBI Taxonomy" id="89957"/>
    <lineage>
        <taxon>Eukaryota</taxon>
        <taxon>Sar</taxon>
        <taxon>Alveolata</taxon>
        <taxon>Dinophyceae</taxon>
        <taxon>Suessiales</taxon>
        <taxon>Suessiaceae</taxon>
        <taxon>Polarella</taxon>
    </lineage>
</organism>
<protein>
    <submittedName>
        <fullName evidence="1">Uncharacterized protein</fullName>
    </submittedName>
</protein>
<dbReference type="Proteomes" id="UP000654075">
    <property type="component" value="Unassembled WGS sequence"/>
</dbReference>
<sequence>MTRLCLKALEQKASADPTATAAAKRALKSFLQVLAKRAQPCHSSGYVPQASELQ</sequence>
<comment type="caution">
    <text evidence="1">The sequence shown here is derived from an EMBL/GenBank/DDBJ whole genome shotgun (WGS) entry which is preliminary data.</text>
</comment>
<reference evidence="1" key="1">
    <citation type="submission" date="2021-02" db="EMBL/GenBank/DDBJ databases">
        <authorList>
            <person name="Dougan E. K."/>
            <person name="Rhodes N."/>
            <person name="Thang M."/>
            <person name="Chan C."/>
        </authorList>
    </citation>
    <scope>NUCLEOTIDE SEQUENCE</scope>
</reference>
<accession>A0A813H0T7</accession>
<evidence type="ECO:0000313" key="1">
    <source>
        <dbReference type="EMBL" id="CAE8631270.1"/>
    </source>
</evidence>
<dbReference type="AlphaFoldDB" id="A0A813H0T7"/>
<evidence type="ECO:0000313" key="2">
    <source>
        <dbReference type="Proteomes" id="UP000654075"/>
    </source>
</evidence>
<proteinExistence type="predicted"/>